<comment type="caution">
    <text evidence="7">The sequence shown here is derived from an EMBL/GenBank/DDBJ whole genome shotgun (WGS) entry which is preliminary data.</text>
</comment>
<dbReference type="InterPro" id="IPR050079">
    <property type="entry name" value="DEAD_box_RNA_helicase"/>
</dbReference>
<dbReference type="GO" id="GO:0005524">
    <property type="term" value="F:ATP binding"/>
    <property type="evidence" value="ECO:0007669"/>
    <property type="project" value="UniProtKB-KW"/>
</dbReference>
<dbReference type="InterPro" id="IPR011545">
    <property type="entry name" value="DEAD/DEAH_box_helicase_dom"/>
</dbReference>
<dbReference type="InterPro" id="IPR014014">
    <property type="entry name" value="RNA_helicase_DEAD_Q_motif"/>
</dbReference>
<evidence type="ECO:0008006" key="8">
    <source>
        <dbReference type="Google" id="ProtNLM"/>
    </source>
</evidence>
<dbReference type="Gene3D" id="3.40.50.300">
    <property type="entry name" value="P-loop containing nucleotide triphosphate hydrolases"/>
    <property type="match status" value="1"/>
</dbReference>
<feature type="domain" description="DEAD-box RNA helicase Q" evidence="6">
    <location>
        <begin position="1"/>
        <end position="29"/>
    </location>
</feature>
<reference evidence="7" key="1">
    <citation type="journal article" date="2014" name="Front. Microbiol.">
        <title>High frequency of phylogenetically diverse reductive dehalogenase-homologous genes in deep subseafloor sedimentary metagenomes.</title>
        <authorList>
            <person name="Kawai M."/>
            <person name="Futagami T."/>
            <person name="Toyoda A."/>
            <person name="Takaki Y."/>
            <person name="Nishi S."/>
            <person name="Hori S."/>
            <person name="Arai W."/>
            <person name="Tsubouchi T."/>
            <person name="Morono Y."/>
            <person name="Uchiyama I."/>
            <person name="Ito T."/>
            <person name="Fujiyama A."/>
            <person name="Inagaki F."/>
            <person name="Takami H."/>
        </authorList>
    </citation>
    <scope>NUCLEOTIDE SEQUENCE</scope>
    <source>
        <strain evidence="7">Expedition CK06-06</strain>
    </source>
</reference>
<proteinExistence type="predicted"/>
<dbReference type="GO" id="GO:0005829">
    <property type="term" value="C:cytosol"/>
    <property type="evidence" value="ECO:0007669"/>
    <property type="project" value="TreeGrafter"/>
</dbReference>
<evidence type="ECO:0000256" key="3">
    <source>
        <dbReference type="ARBA" id="ARBA00022806"/>
    </source>
</evidence>
<dbReference type="PROSITE" id="PS51195">
    <property type="entry name" value="Q_MOTIF"/>
    <property type="match status" value="1"/>
</dbReference>
<dbReference type="Pfam" id="PF00270">
    <property type="entry name" value="DEAD"/>
    <property type="match status" value="1"/>
</dbReference>
<dbReference type="GO" id="GO:0003676">
    <property type="term" value="F:nucleic acid binding"/>
    <property type="evidence" value="ECO:0007669"/>
    <property type="project" value="InterPro"/>
</dbReference>
<dbReference type="InterPro" id="IPR044742">
    <property type="entry name" value="DEAD/DEAH_RhlB"/>
</dbReference>
<dbReference type="GO" id="GO:0003724">
    <property type="term" value="F:RNA helicase activity"/>
    <property type="evidence" value="ECO:0007669"/>
    <property type="project" value="InterPro"/>
</dbReference>
<feature type="non-terminal residue" evidence="7">
    <location>
        <position position="197"/>
    </location>
</feature>
<evidence type="ECO:0000259" key="5">
    <source>
        <dbReference type="PROSITE" id="PS51192"/>
    </source>
</evidence>
<dbReference type="PANTHER" id="PTHR47959">
    <property type="entry name" value="ATP-DEPENDENT RNA HELICASE RHLE-RELATED"/>
    <property type="match status" value="1"/>
</dbReference>
<keyword evidence="4" id="KW-0067">ATP-binding</keyword>
<protein>
    <recommendedName>
        <fullName evidence="8">Helicase ATP-binding domain-containing protein</fullName>
    </recommendedName>
</protein>
<dbReference type="PROSITE" id="PS00039">
    <property type="entry name" value="DEAD_ATP_HELICASE"/>
    <property type="match status" value="1"/>
</dbReference>
<keyword evidence="2" id="KW-0378">Hydrolase</keyword>
<dbReference type="SUPFAM" id="SSF52540">
    <property type="entry name" value="P-loop containing nucleoside triphosphate hydrolases"/>
    <property type="match status" value="1"/>
</dbReference>
<dbReference type="PANTHER" id="PTHR47959:SF10">
    <property type="entry name" value="ATP-DEPENDENT RNA HELICASE RHLB"/>
    <property type="match status" value="1"/>
</dbReference>
<evidence type="ECO:0000313" key="7">
    <source>
        <dbReference type="EMBL" id="GAI80498.1"/>
    </source>
</evidence>
<organism evidence="7">
    <name type="scientific">marine sediment metagenome</name>
    <dbReference type="NCBI Taxonomy" id="412755"/>
    <lineage>
        <taxon>unclassified sequences</taxon>
        <taxon>metagenomes</taxon>
        <taxon>ecological metagenomes</taxon>
    </lineage>
</organism>
<accession>X1RIR8</accession>
<dbReference type="InterPro" id="IPR027417">
    <property type="entry name" value="P-loop_NTPase"/>
</dbReference>
<dbReference type="EMBL" id="BARW01012111">
    <property type="protein sequence ID" value="GAI80498.1"/>
    <property type="molecule type" value="Genomic_DNA"/>
</dbReference>
<dbReference type="GO" id="GO:0016787">
    <property type="term" value="F:hydrolase activity"/>
    <property type="evidence" value="ECO:0007669"/>
    <property type="project" value="UniProtKB-KW"/>
</dbReference>
<evidence type="ECO:0000256" key="2">
    <source>
        <dbReference type="ARBA" id="ARBA00022801"/>
    </source>
</evidence>
<gene>
    <name evidence="7" type="ORF">S12H4_22991</name>
</gene>
<dbReference type="SMART" id="SM00487">
    <property type="entry name" value="DEXDc"/>
    <property type="match status" value="1"/>
</dbReference>
<evidence type="ECO:0000256" key="1">
    <source>
        <dbReference type="ARBA" id="ARBA00022741"/>
    </source>
</evidence>
<dbReference type="PROSITE" id="PS51192">
    <property type="entry name" value="HELICASE_ATP_BIND_1"/>
    <property type="match status" value="1"/>
</dbReference>
<evidence type="ECO:0000256" key="4">
    <source>
        <dbReference type="ARBA" id="ARBA00022840"/>
    </source>
</evidence>
<name>X1RIR8_9ZZZZ</name>
<dbReference type="InterPro" id="IPR000629">
    <property type="entry name" value="RNA-helicase_DEAD-box_CS"/>
</dbReference>
<evidence type="ECO:0000259" key="6">
    <source>
        <dbReference type="PROSITE" id="PS51195"/>
    </source>
</evidence>
<keyword evidence="3" id="KW-0347">Helicase</keyword>
<sequence length="197" mass="22139">MNFNELKLDSSLLQGIADRGYKEMTAVQEQTLVITLGGRDVTVQSQTGTGKTAAFLITLFERMRKNDTPQRKKALIIVPTRELAVQIKKEALLLNRHMGFTIGSFFGGVGYTKQLALLRKGLDIAIGTPGRLMDLSKRGHLNLRDIKILVIDEADRLFDMGFLPDIQKLLQKMPPRNKRQTMLFSATLNRVSRRIAA</sequence>
<dbReference type="InterPro" id="IPR014001">
    <property type="entry name" value="Helicase_ATP-bd"/>
</dbReference>
<keyword evidence="1" id="KW-0547">Nucleotide-binding</keyword>
<dbReference type="CDD" id="cd00268">
    <property type="entry name" value="DEADc"/>
    <property type="match status" value="1"/>
</dbReference>
<dbReference type="AlphaFoldDB" id="X1RIR8"/>
<feature type="domain" description="Helicase ATP-binding" evidence="5">
    <location>
        <begin position="32"/>
        <end position="197"/>
    </location>
</feature>